<comment type="caution">
    <text evidence="2">The sequence shown here is derived from an EMBL/GenBank/DDBJ whole genome shotgun (WGS) entry which is preliminary data.</text>
</comment>
<name>A0A844ZHC7_9SPHN</name>
<feature type="region of interest" description="Disordered" evidence="1">
    <location>
        <begin position="45"/>
        <end position="70"/>
    </location>
</feature>
<accession>A0A844ZHC7</accession>
<organism evidence="2 3">
    <name type="scientific">Parapontixanthobacter aurantiacus</name>
    <dbReference type="NCBI Taxonomy" id="1463599"/>
    <lineage>
        <taxon>Bacteria</taxon>
        <taxon>Pseudomonadati</taxon>
        <taxon>Pseudomonadota</taxon>
        <taxon>Alphaproteobacteria</taxon>
        <taxon>Sphingomonadales</taxon>
        <taxon>Erythrobacteraceae</taxon>
        <taxon>Parapontixanthobacter</taxon>
    </lineage>
</organism>
<evidence type="ECO:0000256" key="1">
    <source>
        <dbReference type="SAM" id="MobiDB-lite"/>
    </source>
</evidence>
<gene>
    <name evidence="2" type="ORF">GRI38_10975</name>
</gene>
<dbReference type="PROSITE" id="PS51257">
    <property type="entry name" value="PROKAR_LIPOPROTEIN"/>
    <property type="match status" value="1"/>
</dbReference>
<evidence type="ECO:0000313" key="3">
    <source>
        <dbReference type="Proteomes" id="UP000433104"/>
    </source>
</evidence>
<sequence length="70" mass="7791">MRRYGFAIAAPLLLLGGCSDEPDFDERYEAAREEIETKAQLIDAELEATEAQPKATPTEQLAPSLPKEKR</sequence>
<evidence type="ECO:0000313" key="2">
    <source>
        <dbReference type="EMBL" id="MXO86546.1"/>
    </source>
</evidence>
<keyword evidence="3" id="KW-1185">Reference proteome</keyword>
<dbReference type="RefSeq" id="WP_160683704.1">
    <property type="nucleotide sequence ID" value="NZ_WTYW01000003.1"/>
</dbReference>
<evidence type="ECO:0008006" key="4">
    <source>
        <dbReference type="Google" id="ProtNLM"/>
    </source>
</evidence>
<protein>
    <recommendedName>
        <fullName evidence="4">Lipoprotein</fullName>
    </recommendedName>
</protein>
<dbReference type="AlphaFoldDB" id="A0A844ZHC7"/>
<dbReference type="Proteomes" id="UP000433104">
    <property type="component" value="Unassembled WGS sequence"/>
</dbReference>
<reference evidence="2 3" key="1">
    <citation type="submission" date="2019-12" db="EMBL/GenBank/DDBJ databases">
        <title>Genomic-based taxomic classification of the family Erythrobacteraceae.</title>
        <authorList>
            <person name="Xu L."/>
        </authorList>
    </citation>
    <scope>NUCLEOTIDE SEQUENCE [LARGE SCALE GENOMIC DNA]</scope>
    <source>
        <strain evidence="2 3">MCCC 1A09962</strain>
    </source>
</reference>
<dbReference type="EMBL" id="WTYW01000003">
    <property type="protein sequence ID" value="MXO86546.1"/>
    <property type="molecule type" value="Genomic_DNA"/>
</dbReference>
<proteinExistence type="predicted"/>
<dbReference type="OrthoDB" id="7510996at2"/>